<comment type="caution">
    <text evidence="2">The sequence shown here is derived from an EMBL/GenBank/DDBJ whole genome shotgun (WGS) entry which is preliminary data.</text>
</comment>
<keyword evidence="3" id="KW-1185">Reference proteome</keyword>
<accession>A0ABC8UPL6</accession>
<sequence length="182" mass="21448">MDNETEKKLPVLKENDEKEGIRSEFQHNVDDQKVSADRTVEIQGKYKGLSLNGWRERNVRSTVKIQGKYEGLSLNGRRERNVRSTLEIQGKYEGFSLNGWRERNVKSTVEIRDNYQRNWNSGRPDRWKMWKQRDCNFVWVRKGEVSDTNGPEIPSSGSRMETREGKKKNNGQLKHRDRNYSA</sequence>
<gene>
    <name evidence="2" type="ORF">ILEXP_LOCUS52999</name>
</gene>
<evidence type="ECO:0000313" key="2">
    <source>
        <dbReference type="EMBL" id="CAK9182782.1"/>
    </source>
</evidence>
<feature type="region of interest" description="Disordered" evidence="1">
    <location>
        <begin position="1"/>
        <end position="20"/>
    </location>
</feature>
<proteinExistence type="predicted"/>
<dbReference type="Proteomes" id="UP001642360">
    <property type="component" value="Unassembled WGS sequence"/>
</dbReference>
<dbReference type="AlphaFoldDB" id="A0ABC8UPL6"/>
<organism evidence="2 3">
    <name type="scientific">Ilex paraguariensis</name>
    <name type="common">yerba mate</name>
    <dbReference type="NCBI Taxonomy" id="185542"/>
    <lineage>
        <taxon>Eukaryota</taxon>
        <taxon>Viridiplantae</taxon>
        <taxon>Streptophyta</taxon>
        <taxon>Embryophyta</taxon>
        <taxon>Tracheophyta</taxon>
        <taxon>Spermatophyta</taxon>
        <taxon>Magnoliopsida</taxon>
        <taxon>eudicotyledons</taxon>
        <taxon>Gunneridae</taxon>
        <taxon>Pentapetalae</taxon>
        <taxon>asterids</taxon>
        <taxon>campanulids</taxon>
        <taxon>Aquifoliales</taxon>
        <taxon>Aquifoliaceae</taxon>
        <taxon>Ilex</taxon>
    </lineage>
</organism>
<feature type="region of interest" description="Disordered" evidence="1">
    <location>
        <begin position="145"/>
        <end position="182"/>
    </location>
</feature>
<name>A0ABC8UPL6_9AQUA</name>
<evidence type="ECO:0000256" key="1">
    <source>
        <dbReference type="SAM" id="MobiDB-lite"/>
    </source>
</evidence>
<evidence type="ECO:0000313" key="3">
    <source>
        <dbReference type="Proteomes" id="UP001642360"/>
    </source>
</evidence>
<dbReference type="EMBL" id="CAUOFW020008427">
    <property type="protein sequence ID" value="CAK9182782.1"/>
    <property type="molecule type" value="Genomic_DNA"/>
</dbReference>
<reference evidence="2 3" key="1">
    <citation type="submission" date="2024-02" db="EMBL/GenBank/DDBJ databases">
        <authorList>
            <person name="Vignale AGUSTIN F."/>
            <person name="Sosa J E."/>
            <person name="Modenutti C."/>
        </authorList>
    </citation>
    <scope>NUCLEOTIDE SEQUENCE [LARGE SCALE GENOMIC DNA]</scope>
</reference>
<feature type="compositionally biased region" description="Basic residues" evidence="1">
    <location>
        <begin position="165"/>
        <end position="182"/>
    </location>
</feature>
<protein>
    <submittedName>
        <fullName evidence="2">Uncharacterized protein</fullName>
    </submittedName>
</protein>